<dbReference type="SUPFAM" id="SSF53850">
    <property type="entry name" value="Periplasmic binding protein-like II"/>
    <property type="match status" value="1"/>
</dbReference>
<keyword evidence="3 4" id="KW-0732">Signal</keyword>
<evidence type="ECO:0000313" key="7">
    <source>
        <dbReference type="Proteomes" id="UP000198793"/>
    </source>
</evidence>
<evidence type="ECO:0000256" key="2">
    <source>
        <dbReference type="ARBA" id="ARBA00005695"/>
    </source>
</evidence>
<evidence type="ECO:0000259" key="5">
    <source>
        <dbReference type="Pfam" id="PF00496"/>
    </source>
</evidence>
<dbReference type="Gene3D" id="3.40.190.10">
    <property type="entry name" value="Periplasmic binding protein-like II"/>
    <property type="match status" value="1"/>
</dbReference>
<name>A0A1H0N978_9HYPH</name>
<evidence type="ECO:0000256" key="3">
    <source>
        <dbReference type="ARBA" id="ARBA00022729"/>
    </source>
</evidence>
<dbReference type="EMBL" id="FNIT01000018">
    <property type="protein sequence ID" value="SDO89218.1"/>
    <property type="molecule type" value="Genomic_DNA"/>
</dbReference>
<dbReference type="Pfam" id="PF00496">
    <property type="entry name" value="SBP_bac_5"/>
    <property type="match status" value="1"/>
</dbReference>
<dbReference type="PIRSF" id="PIRSF002741">
    <property type="entry name" value="MppA"/>
    <property type="match status" value="1"/>
</dbReference>
<dbReference type="RefSeq" id="WP_090677186.1">
    <property type="nucleotide sequence ID" value="NZ_FNIT01000018.1"/>
</dbReference>
<dbReference type="OrthoDB" id="8144963at2"/>
<organism evidence="6 7">
    <name type="scientific">Aureimonas jatrophae</name>
    <dbReference type="NCBI Taxonomy" id="1166073"/>
    <lineage>
        <taxon>Bacteria</taxon>
        <taxon>Pseudomonadati</taxon>
        <taxon>Pseudomonadota</taxon>
        <taxon>Alphaproteobacteria</taxon>
        <taxon>Hyphomicrobiales</taxon>
        <taxon>Aurantimonadaceae</taxon>
        <taxon>Aureimonas</taxon>
    </lineage>
</organism>
<accession>A0A1H0N978</accession>
<proteinExistence type="inferred from homology"/>
<comment type="subcellular location">
    <subcellularLocation>
        <location evidence="1">Periplasm</location>
    </subcellularLocation>
</comment>
<dbReference type="Gene3D" id="3.90.76.10">
    <property type="entry name" value="Dipeptide-binding Protein, Domain 1"/>
    <property type="match status" value="1"/>
</dbReference>
<dbReference type="Gene3D" id="3.10.105.10">
    <property type="entry name" value="Dipeptide-binding Protein, Domain 3"/>
    <property type="match status" value="1"/>
</dbReference>
<feature type="signal peptide" evidence="4">
    <location>
        <begin position="1"/>
        <end position="26"/>
    </location>
</feature>
<comment type="similarity">
    <text evidence="2">Belongs to the bacterial solute-binding protein 5 family.</text>
</comment>
<gene>
    <name evidence="6" type="ORF">SAMN05192530_11834</name>
</gene>
<keyword evidence="7" id="KW-1185">Reference proteome</keyword>
<dbReference type="PANTHER" id="PTHR30290">
    <property type="entry name" value="PERIPLASMIC BINDING COMPONENT OF ABC TRANSPORTER"/>
    <property type="match status" value="1"/>
</dbReference>
<protein>
    <submittedName>
        <fullName evidence="6">Peptide/nickel transport system substrate-binding protein</fullName>
    </submittedName>
</protein>
<feature type="domain" description="Solute-binding protein family 5" evidence="5">
    <location>
        <begin position="70"/>
        <end position="423"/>
    </location>
</feature>
<dbReference type="Proteomes" id="UP000198793">
    <property type="component" value="Unassembled WGS sequence"/>
</dbReference>
<evidence type="ECO:0000313" key="6">
    <source>
        <dbReference type="EMBL" id="SDO89218.1"/>
    </source>
</evidence>
<dbReference type="InterPro" id="IPR039424">
    <property type="entry name" value="SBP_5"/>
</dbReference>
<sequence>MRRTLLATLLLGSTALLVGVSAPALADGTLRIGLQEDPDVLDPHRARTFVGRMIFTSLCDKLVDVAPDLTIVPQLATEWSFDEAGTKLTFKLRPDATFQDGTKVDAASVKANIERAKSLPDSLRKSELTSVASVEAPDAQTVVMNLSKPDATLLAQLSDRAGMILAPSAFETFADKPVCSGPYSFVSRTQNDRIVLRKNPAHYDAANYHFDELVFLPIPDTTVRLANLQSGDIDMLERLAPNDIAAVEGDSNLRFLQAAGTGFVEFRFNVANGERAKEPFGSDKRIRQAFQLSIDRNVINEVVGFGTFEPAQQPFPPASPYYNQAIPVVQRDVEKAKALLKEAGHERVSVEMAFGNSTTSQQIAELVQAMAAEAGFDVTLRPTEFAAMQQEMQSGNFQMAQIGWSGRIDPDGNIHQFVTCKGSLNDGKYCNPEVDRLLNEARTVTDQTARKALYDQVQAITQDEMPSMDIYYQPRAFALRASIEGFTAHPDGMIRLRGVTLKP</sequence>
<dbReference type="GO" id="GO:0015833">
    <property type="term" value="P:peptide transport"/>
    <property type="evidence" value="ECO:0007669"/>
    <property type="project" value="TreeGrafter"/>
</dbReference>
<dbReference type="CDD" id="cd08511">
    <property type="entry name" value="PBP2_NikA_DppA_OppA_like_5"/>
    <property type="match status" value="1"/>
</dbReference>
<dbReference type="InterPro" id="IPR000914">
    <property type="entry name" value="SBP_5_dom"/>
</dbReference>
<evidence type="ECO:0000256" key="4">
    <source>
        <dbReference type="SAM" id="SignalP"/>
    </source>
</evidence>
<evidence type="ECO:0000256" key="1">
    <source>
        <dbReference type="ARBA" id="ARBA00004418"/>
    </source>
</evidence>
<dbReference type="GO" id="GO:1904680">
    <property type="term" value="F:peptide transmembrane transporter activity"/>
    <property type="evidence" value="ECO:0007669"/>
    <property type="project" value="TreeGrafter"/>
</dbReference>
<dbReference type="GO" id="GO:0030288">
    <property type="term" value="C:outer membrane-bounded periplasmic space"/>
    <property type="evidence" value="ECO:0007669"/>
    <property type="project" value="UniProtKB-ARBA"/>
</dbReference>
<dbReference type="STRING" id="1166073.SAMN05192530_11834"/>
<dbReference type="AlphaFoldDB" id="A0A1H0N978"/>
<dbReference type="GO" id="GO:0043190">
    <property type="term" value="C:ATP-binding cassette (ABC) transporter complex"/>
    <property type="evidence" value="ECO:0007669"/>
    <property type="project" value="InterPro"/>
</dbReference>
<reference evidence="6 7" key="1">
    <citation type="submission" date="2016-10" db="EMBL/GenBank/DDBJ databases">
        <authorList>
            <person name="de Groot N.N."/>
        </authorList>
    </citation>
    <scope>NUCLEOTIDE SEQUENCE [LARGE SCALE GENOMIC DNA]</scope>
    <source>
        <strain evidence="7">L7-484,KACC 16230,DSM 25025</strain>
    </source>
</reference>
<dbReference type="PANTHER" id="PTHR30290:SF38">
    <property type="entry name" value="D,D-DIPEPTIDE-BINDING PERIPLASMIC PROTEIN DDPA-RELATED"/>
    <property type="match status" value="1"/>
</dbReference>
<feature type="chain" id="PRO_5011563874" evidence="4">
    <location>
        <begin position="27"/>
        <end position="503"/>
    </location>
</feature>
<dbReference type="InterPro" id="IPR030678">
    <property type="entry name" value="Peptide/Ni-bd"/>
</dbReference>